<keyword evidence="3 8" id="KW-0812">Transmembrane</keyword>
<dbReference type="EMBL" id="JAPZBS010000007">
    <property type="protein sequence ID" value="KAJ5368845.1"/>
    <property type="molecule type" value="Genomic_DNA"/>
</dbReference>
<feature type="transmembrane region" description="Helical" evidence="8">
    <location>
        <begin position="94"/>
        <end position="114"/>
    </location>
</feature>
<feature type="compositionally biased region" description="Basic and acidic residues" evidence="7">
    <location>
        <begin position="9"/>
        <end position="18"/>
    </location>
</feature>
<keyword evidence="11" id="KW-1185">Reference proteome</keyword>
<evidence type="ECO:0000256" key="3">
    <source>
        <dbReference type="ARBA" id="ARBA00022692"/>
    </source>
</evidence>
<evidence type="ECO:0000256" key="1">
    <source>
        <dbReference type="ARBA" id="ARBA00004141"/>
    </source>
</evidence>
<evidence type="ECO:0000256" key="7">
    <source>
        <dbReference type="SAM" id="MobiDB-lite"/>
    </source>
</evidence>
<dbReference type="InterPro" id="IPR011701">
    <property type="entry name" value="MFS"/>
</dbReference>
<comment type="subcellular location">
    <subcellularLocation>
        <location evidence="1">Membrane</location>
        <topology evidence="1">Multi-pass membrane protein</topology>
    </subcellularLocation>
</comment>
<reference evidence="10" key="1">
    <citation type="submission" date="2022-11" db="EMBL/GenBank/DDBJ databases">
        <authorList>
            <person name="Petersen C."/>
        </authorList>
    </citation>
    <scope>NUCLEOTIDE SEQUENCE</scope>
    <source>
        <strain evidence="10">IBT 29864</strain>
    </source>
</reference>
<keyword evidence="5 8" id="KW-0472">Membrane</keyword>
<accession>A0A9W9V735</accession>
<dbReference type="GO" id="GO:0016020">
    <property type="term" value="C:membrane"/>
    <property type="evidence" value="ECO:0007669"/>
    <property type="project" value="UniProtKB-SubCell"/>
</dbReference>
<feature type="transmembrane region" description="Helical" evidence="8">
    <location>
        <begin position="286"/>
        <end position="305"/>
    </location>
</feature>
<dbReference type="InterPro" id="IPR036259">
    <property type="entry name" value="MFS_trans_sf"/>
</dbReference>
<comment type="similarity">
    <text evidence="6">Belongs to the major facilitator superfamily. Allantoate permease family.</text>
</comment>
<evidence type="ECO:0000256" key="4">
    <source>
        <dbReference type="ARBA" id="ARBA00022989"/>
    </source>
</evidence>
<dbReference type="GeneID" id="81440703"/>
<proteinExistence type="inferred from homology"/>
<dbReference type="AlphaFoldDB" id="A0A9W9V735"/>
<dbReference type="PANTHER" id="PTHR43791:SF26">
    <property type="entry name" value="ALLANTOATE TRANSPORTER, PUTATIVE (AFU_ORTHOLOGUE AFUA_5G09470)-RELATED"/>
    <property type="match status" value="1"/>
</dbReference>
<evidence type="ECO:0000256" key="6">
    <source>
        <dbReference type="ARBA" id="ARBA00037968"/>
    </source>
</evidence>
<dbReference type="InterPro" id="IPR020846">
    <property type="entry name" value="MFS_dom"/>
</dbReference>
<feature type="transmembrane region" description="Helical" evidence="8">
    <location>
        <begin position="189"/>
        <end position="208"/>
    </location>
</feature>
<dbReference type="RefSeq" id="XP_056553587.1">
    <property type="nucleotide sequence ID" value="XM_056701524.1"/>
</dbReference>
<dbReference type="SUPFAM" id="SSF103473">
    <property type="entry name" value="MFS general substrate transporter"/>
    <property type="match status" value="1"/>
</dbReference>
<name>A0A9W9V735_9EURO</name>
<dbReference type="FunFam" id="1.20.1250.20:FF:000064">
    <property type="entry name" value="MFS allantoate transporter"/>
    <property type="match status" value="1"/>
</dbReference>
<feature type="transmembrane region" description="Helical" evidence="8">
    <location>
        <begin position="414"/>
        <end position="435"/>
    </location>
</feature>
<feature type="transmembrane region" description="Helical" evidence="8">
    <location>
        <begin position="126"/>
        <end position="145"/>
    </location>
</feature>
<dbReference type="PROSITE" id="PS50850">
    <property type="entry name" value="MFS"/>
    <property type="match status" value="1"/>
</dbReference>
<keyword evidence="4 8" id="KW-1133">Transmembrane helix</keyword>
<evidence type="ECO:0000313" key="10">
    <source>
        <dbReference type="EMBL" id="KAJ5368845.1"/>
    </source>
</evidence>
<evidence type="ECO:0000256" key="8">
    <source>
        <dbReference type="SAM" id="Phobius"/>
    </source>
</evidence>
<feature type="transmembrane region" description="Helical" evidence="8">
    <location>
        <begin position="325"/>
        <end position="343"/>
    </location>
</feature>
<dbReference type="Gene3D" id="1.20.1250.20">
    <property type="entry name" value="MFS general substrate transporter like domains"/>
    <property type="match status" value="2"/>
</dbReference>
<feature type="transmembrane region" description="Helical" evidence="8">
    <location>
        <begin position="157"/>
        <end position="177"/>
    </location>
</feature>
<dbReference type="Proteomes" id="UP001147782">
    <property type="component" value="Unassembled WGS sequence"/>
</dbReference>
<gene>
    <name evidence="10" type="ORF">N7496_008605</name>
</gene>
<evidence type="ECO:0000313" key="11">
    <source>
        <dbReference type="Proteomes" id="UP001147782"/>
    </source>
</evidence>
<keyword evidence="2" id="KW-0813">Transport</keyword>
<evidence type="ECO:0000259" key="9">
    <source>
        <dbReference type="PROSITE" id="PS50850"/>
    </source>
</evidence>
<feature type="transmembrane region" description="Helical" evidence="8">
    <location>
        <begin position="355"/>
        <end position="374"/>
    </location>
</feature>
<feature type="transmembrane region" description="Helical" evidence="8">
    <location>
        <begin position="57"/>
        <end position="74"/>
    </location>
</feature>
<feature type="transmembrane region" description="Helical" evidence="8">
    <location>
        <begin position="220"/>
        <end position="240"/>
    </location>
</feature>
<evidence type="ECO:0000256" key="5">
    <source>
        <dbReference type="ARBA" id="ARBA00023136"/>
    </source>
</evidence>
<organism evidence="10 11">
    <name type="scientific">Penicillium cataractarum</name>
    <dbReference type="NCBI Taxonomy" id="2100454"/>
    <lineage>
        <taxon>Eukaryota</taxon>
        <taxon>Fungi</taxon>
        <taxon>Dikarya</taxon>
        <taxon>Ascomycota</taxon>
        <taxon>Pezizomycotina</taxon>
        <taxon>Eurotiomycetes</taxon>
        <taxon>Eurotiomycetidae</taxon>
        <taxon>Eurotiales</taxon>
        <taxon>Aspergillaceae</taxon>
        <taxon>Penicillium</taxon>
    </lineage>
</organism>
<feature type="domain" description="Major facilitator superfamily (MFS) profile" evidence="9">
    <location>
        <begin position="61"/>
        <end position="472"/>
    </location>
</feature>
<feature type="transmembrane region" description="Helical" evidence="8">
    <location>
        <begin position="380"/>
        <end position="402"/>
    </location>
</feature>
<feature type="transmembrane region" description="Helical" evidence="8">
    <location>
        <begin position="447"/>
        <end position="468"/>
    </location>
</feature>
<dbReference type="GO" id="GO:0022857">
    <property type="term" value="F:transmembrane transporter activity"/>
    <property type="evidence" value="ECO:0007669"/>
    <property type="project" value="InterPro"/>
</dbReference>
<feature type="region of interest" description="Disordered" evidence="7">
    <location>
        <begin position="1"/>
        <end position="23"/>
    </location>
</feature>
<reference evidence="10" key="2">
    <citation type="journal article" date="2023" name="IMA Fungus">
        <title>Comparative genomic study of the Penicillium genus elucidates a diverse pangenome and 15 lateral gene transfer events.</title>
        <authorList>
            <person name="Petersen C."/>
            <person name="Sorensen T."/>
            <person name="Nielsen M.R."/>
            <person name="Sondergaard T.E."/>
            <person name="Sorensen J.L."/>
            <person name="Fitzpatrick D.A."/>
            <person name="Frisvad J.C."/>
            <person name="Nielsen K.L."/>
        </authorList>
    </citation>
    <scope>NUCLEOTIDE SEQUENCE</scope>
    <source>
        <strain evidence="10">IBT 29864</strain>
    </source>
</reference>
<protein>
    <recommendedName>
        <fullName evidence="9">Major facilitator superfamily (MFS) profile domain-containing protein</fullName>
    </recommendedName>
</protein>
<sequence length="514" mass="57098">MTTQSDVKPPVDHIEDATNSRIGNKRTGDAALELFNDPKEIHAFVDPAEEKRLMRKIDLMILPCLSVCYVFFYIDKTTLSYAAIFGISNDLHLVGTQYSWLSSIFYFGFLAWQLPTNLLMQRFPTAKYLSLNIILWGILLALQAVTKNFSTLAVLRGLSGAAEACGDPAFMLITGMWYTRREQPIKIGLWYSSLGLGIAGGGLLGYAIGQIKGSLPSWQYEFIIIGALCIAWGIVMFIVLPDSPVSAPLLTMDQRKMAVERLRENQTGIENRNFKRYQLIEAFTDLKVLCFFLIALLQAIVNGGITNFGTLIVKGFGYTTLGTTLLQIPYGVFIALVILFCVWVNDKMPPNSRCLMILIFLFPNIAAAFGLRFVPKSAKVGRLICYYLTGSYNASFVMLLSLTTANIAGHTKKVTSSACLFVGYCVGNIAGPFFYKSDQAPDYSLGIWSMIVSHLLEVVVVAFLWILLKRENQRRDDLQSGTGGAAAEESGFDADLSAFSDMTDKENPNFRYVY</sequence>
<evidence type="ECO:0000256" key="2">
    <source>
        <dbReference type="ARBA" id="ARBA00022448"/>
    </source>
</evidence>
<dbReference type="Pfam" id="PF07690">
    <property type="entry name" value="MFS_1"/>
    <property type="match status" value="1"/>
</dbReference>
<dbReference type="PANTHER" id="PTHR43791">
    <property type="entry name" value="PERMEASE-RELATED"/>
    <property type="match status" value="1"/>
</dbReference>
<dbReference type="OrthoDB" id="6730379at2759"/>
<comment type="caution">
    <text evidence="10">The sequence shown here is derived from an EMBL/GenBank/DDBJ whole genome shotgun (WGS) entry which is preliminary data.</text>
</comment>